<sequence length="59" mass="7089">MCTIKCNDLCNSLFNSNKQYVKYTVLYPSKSLMIQDSRRVTVLRYRCKFPHTIDPQKLW</sequence>
<protein>
    <submittedName>
        <fullName evidence="1">Uncharacterized protein</fullName>
    </submittedName>
</protein>
<name>A0A8S5UBY7_9CAUD</name>
<accession>A0A8S5UBY7</accession>
<proteinExistence type="predicted"/>
<dbReference type="EMBL" id="BK016062">
    <property type="protein sequence ID" value="DAF91914.1"/>
    <property type="molecule type" value="Genomic_DNA"/>
</dbReference>
<reference evidence="1" key="1">
    <citation type="journal article" date="2021" name="Proc. Natl. Acad. Sci. U.S.A.">
        <title>A Catalog of Tens of Thousands of Viruses from Human Metagenomes Reveals Hidden Associations with Chronic Diseases.</title>
        <authorList>
            <person name="Tisza M.J."/>
            <person name="Buck C.B."/>
        </authorList>
    </citation>
    <scope>NUCLEOTIDE SEQUENCE</scope>
    <source>
        <strain evidence="1">CtZkC8</strain>
    </source>
</reference>
<organism evidence="1">
    <name type="scientific">Podoviridae sp. ctZkC8</name>
    <dbReference type="NCBI Taxonomy" id="2825259"/>
    <lineage>
        <taxon>Viruses</taxon>
        <taxon>Duplodnaviria</taxon>
        <taxon>Heunggongvirae</taxon>
        <taxon>Uroviricota</taxon>
        <taxon>Caudoviricetes</taxon>
    </lineage>
</organism>
<evidence type="ECO:0000313" key="1">
    <source>
        <dbReference type="EMBL" id="DAF91914.1"/>
    </source>
</evidence>